<dbReference type="SUPFAM" id="SSF50249">
    <property type="entry name" value="Nucleic acid-binding proteins"/>
    <property type="match status" value="1"/>
</dbReference>
<dbReference type="Proteomes" id="UP000268829">
    <property type="component" value="Unassembled WGS sequence"/>
</dbReference>
<gene>
    <name evidence="1" type="ORF">EDM57_12310</name>
</gene>
<dbReference type="AlphaFoldDB" id="A0A3M8AZG3"/>
<dbReference type="EMBL" id="RHHS01000028">
    <property type="protein sequence ID" value="RNB56584.1"/>
    <property type="molecule type" value="Genomic_DNA"/>
</dbReference>
<name>A0A3M8AZG3_9BACL</name>
<organism evidence="1 2">
    <name type="scientific">Brevibacillus gelatini</name>
    <dbReference type="NCBI Taxonomy" id="1655277"/>
    <lineage>
        <taxon>Bacteria</taxon>
        <taxon>Bacillati</taxon>
        <taxon>Bacillota</taxon>
        <taxon>Bacilli</taxon>
        <taxon>Bacillales</taxon>
        <taxon>Paenibacillaceae</taxon>
        <taxon>Brevibacillus</taxon>
    </lineage>
</organism>
<comment type="caution">
    <text evidence="1">The sequence shown here is derived from an EMBL/GenBank/DDBJ whole genome shotgun (WGS) entry which is preliminary data.</text>
</comment>
<sequence>MLANIFERKGDQKNFWAELFAAKQNNMAIQANVVGLETHKLNGESVRCWVLEVEPTGTVKGIVPRMETGVEKSSEMNEFLGQTIPVMILHIDQDAEQVLCSRIRAIELMQEIALRRVKVGDQYTATVTKVSQNRIVAETSGFSFTFTNSDLKLPFKDLRDVYQVGHTITVEVKEIVRDGQALQQSEAAAGEDQGEKVPASSIRLVVVPVLQDKWDLIGTKFNLRGVYKGVIKRQFDAGYWVELVPGLDVYCLHPKRSLHKGLLKEGQVVFIQLQRINNKERRLSGEITRVIG</sequence>
<protein>
    <recommendedName>
        <fullName evidence="3">S1 RNA-binding domain-containing protein</fullName>
    </recommendedName>
</protein>
<dbReference type="Gene3D" id="2.40.50.140">
    <property type="entry name" value="Nucleic acid-binding proteins"/>
    <property type="match status" value="1"/>
</dbReference>
<dbReference type="InterPro" id="IPR012340">
    <property type="entry name" value="NA-bd_OB-fold"/>
</dbReference>
<evidence type="ECO:0000313" key="2">
    <source>
        <dbReference type="Proteomes" id="UP000268829"/>
    </source>
</evidence>
<dbReference type="OrthoDB" id="9793609at2"/>
<dbReference type="RefSeq" id="WP_122905046.1">
    <property type="nucleotide sequence ID" value="NZ_RHHS01000028.1"/>
</dbReference>
<evidence type="ECO:0008006" key="3">
    <source>
        <dbReference type="Google" id="ProtNLM"/>
    </source>
</evidence>
<evidence type="ECO:0000313" key="1">
    <source>
        <dbReference type="EMBL" id="RNB56584.1"/>
    </source>
</evidence>
<keyword evidence="2" id="KW-1185">Reference proteome</keyword>
<proteinExistence type="predicted"/>
<reference evidence="1 2" key="1">
    <citation type="submission" date="2018-10" db="EMBL/GenBank/DDBJ databases">
        <title>Phylogenomics of Brevibacillus.</title>
        <authorList>
            <person name="Dunlap C."/>
        </authorList>
    </citation>
    <scope>NUCLEOTIDE SEQUENCE [LARGE SCALE GENOMIC DNA]</scope>
    <source>
        <strain evidence="1 2">DSM 100115</strain>
    </source>
</reference>
<accession>A0A3M8AZG3</accession>